<gene>
    <name evidence="1" type="ORF">F6X53_29195</name>
</gene>
<proteinExistence type="predicted"/>
<evidence type="ECO:0000313" key="1">
    <source>
        <dbReference type="EMBL" id="KAB1071240.1"/>
    </source>
</evidence>
<organism evidence="1 2">
    <name type="scientific">Methylobacterium soli</name>
    <dbReference type="NCBI Taxonomy" id="553447"/>
    <lineage>
        <taxon>Bacteria</taxon>
        <taxon>Pseudomonadati</taxon>
        <taxon>Pseudomonadota</taxon>
        <taxon>Alphaproteobacteria</taxon>
        <taxon>Hyphomicrobiales</taxon>
        <taxon>Methylobacteriaceae</taxon>
        <taxon>Methylobacterium</taxon>
    </lineage>
</organism>
<dbReference type="Proteomes" id="UP000474159">
    <property type="component" value="Unassembled WGS sequence"/>
</dbReference>
<comment type="caution">
    <text evidence="1">The sequence shown here is derived from an EMBL/GenBank/DDBJ whole genome shotgun (WGS) entry which is preliminary data.</text>
</comment>
<dbReference type="EMBL" id="VZZK01000055">
    <property type="protein sequence ID" value="KAB1071240.1"/>
    <property type="molecule type" value="Genomic_DNA"/>
</dbReference>
<dbReference type="OrthoDB" id="7998218at2"/>
<reference evidence="1 2" key="1">
    <citation type="submission" date="2019-09" db="EMBL/GenBank/DDBJ databases">
        <title>YIM 48816 draft genome.</title>
        <authorList>
            <person name="Jiang L."/>
        </authorList>
    </citation>
    <scope>NUCLEOTIDE SEQUENCE [LARGE SCALE GENOMIC DNA]</scope>
    <source>
        <strain evidence="1 2">YIM 48816</strain>
    </source>
</reference>
<sequence>MTKSADELEREVEATRERLEGTLTNLQARLTPASLSENLVGIRDPSTAVNLTAERLLGTVRANPVPVLLICAGLGYLVYDVVMRAGEQRRLRVVAAAAQPRRDGELAGNDQERLRDKLDEALEETFPGSDPVSVKITK</sequence>
<dbReference type="InterPro" id="IPR022062">
    <property type="entry name" value="DUF3618"/>
</dbReference>
<dbReference type="RefSeq" id="WP_151004974.1">
    <property type="nucleotide sequence ID" value="NZ_BPQY01000029.1"/>
</dbReference>
<dbReference type="Pfam" id="PF12277">
    <property type="entry name" value="DUF3618"/>
    <property type="match status" value="1"/>
</dbReference>
<dbReference type="AlphaFoldDB" id="A0A6L3SPE9"/>
<accession>A0A6L3SPE9</accession>
<keyword evidence="2" id="KW-1185">Reference proteome</keyword>
<evidence type="ECO:0000313" key="2">
    <source>
        <dbReference type="Proteomes" id="UP000474159"/>
    </source>
</evidence>
<protein>
    <submittedName>
        <fullName evidence="1">DUF3618 domain-containing protein</fullName>
    </submittedName>
</protein>
<name>A0A6L3SPE9_9HYPH</name>